<proteinExistence type="predicted"/>
<comment type="caution">
    <text evidence="2">The sequence shown here is derived from an EMBL/GenBank/DDBJ whole genome shotgun (WGS) entry which is preliminary data.</text>
</comment>
<dbReference type="EMBL" id="VSRR010000376">
    <property type="protein sequence ID" value="MPC14746.1"/>
    <property type="molecule type" value="Genomic_DNA"/>
</dbReference>
<evidence type="ECO:0000256" key="1">
    <source>
        <dbReference type="SAM" id="MobiDB-lite"/>
    </source>
</evidence>
<protein>
    <submittedName>
        <fullName evidence="2">Uncharacterized protein</fullName>
    </submittedName>
</protein>
<evidence type="ECO:0000313" key="3">
    <source>
        <dbReference type="Proteomes" id="UP000324222"/>
    </source>
</evidence>
<dbReference type="Proteomes" id="UP000324222">
    <property type="component" value="Unassembled WGS sequence"/>
</dbReference>
<dbReference type="AlphaFoldDB" id="A0A5B7D2M3"/>
<reference evidence="2 3" key="1">
    <citation type="submission" date="2019-05" db="EMBL/GenBank/DDBJ databases">
        <title>Another draft genome of Portunus trituberculatus and its Hox gene families provides insights of decapod evolution.</title>
        <authorList>
            <person name="Jeong J.-H."/>
            <person name="Song I."/>
            <person name="Kim S."/>
            <person name="Choi T."/>
            <person name="Kim D."/>
            <person name="Ryu S."/>
            <person name="Kim W."/>
        </authorList>
    </citation>
    <scope>NUCLEOTIDE SEQUENCE [LARGE SCALE GENOMIC DNA]</scope>
    <source>
        <tissue evidence="2">Muscle</tissue>
    </source>
</reference>
<name>A0A5B7D2M3_PORTR</name>
<accession>A0A5B7D2M3</accession>
<gene>
    <name evidence="2" type="ORF">E2C01_007517</name>
</gene>
<feature type="compositionally biased region" description="Polar residues" evidence="1">
    <location>
        <begin position="1"/>
        <end position="21"/>
    </location>
</feature>
<organism evidence="2 3">
    <name type="scientific">Portunus trituberculatus</name>
    <name type="common">Swimming crab</name>
    <name type="synonym">Neptunus trituberculatus</name>
    <dbReference type="NCBI Taxonomy" id="210409"/>
    <lineage>
        <taxon>Eukaryota</taxon>
        <taxon>Metazoa</taxon>
        <taxon>Ecdysozoa</taxon>
        <taxon>Arthropoda</taxon>
        <taxon>Crustacea</taxon>
        <taxon>Multicrustacea</taxon>
        <taxon>Malacostraca</taxon>
        <taxon>Eumalacostraca</taxon>
        <taxon>Eucarida</taxon>
        <taxon>Decapoda</taxon>
        <taxon>Pleocyemata</taxon>
        <taxon>Brachyura</taxon>
        <taxon>Eubrachyura</taxon>
        <taxon>Portunoidea</taxon>
        <taxon>Portunidae</taxon>
        <taxon>Portuninae</taxon>
        <taxon>Portunus</taxon>
    </lineage>
</organism>
<evidence type="ECO:0000313" key="2">
    <source>
        <dbReference type="EMBL" id="MPC14746.1"/>
    </source>
</evidence>
<sequence>MNVKMRSSQDIGATHKATPTHTRPAPIQVVRLVVSSPKQRPATVVTRKVRLLLSGTARERSALPRVYTKSTLPSWLSKNGQT</sequence>
<feature type="region of interest" description="Disordered" evidence="1">
    <location>
        <begin position="1"/>
        <end position="24"/>
    </location>
</feature>
<keyword evidence="3" id="KW-1185">Reference proteome</keyword>